<dbReference type="HAMAP" id="MF_00017">
    <property type="entry name" value="RecR"/>
    <property type="match status" value="1"/>
</dbReference>
<evidence type="ECO:0000256" key="4">
    <source>
        <dbReference type="ARBA" id="ARBA00022833"/>
    </source>
</evidence>
<gene>
    <name evidence="7 9" type="primary">recR</name>
    <name evidence="9" type="ORF">FYJ74_03705</name>
</gene>
<organism evidence="9 10">
    <name type="scientific">Pyramidobacter porci</name>
    <dbReference type="NCBI Taxonomy" id="2605789"/>
    <lineage>
        <taxon>Bacteria</taxon>
        <taxon>Thermotogati</taxon>
        <taxon>Synergistota</taxon>
        <taxon>Synergistia</taxon>
        <taxon>Synergistales</taxon>
        <taxon>Dethiosulfovibrionaceae</taxon>
        <taxon>Pyramidobacter</taxon>
    </lineage>
</organism>
<dbReference type="SMART" id="SM00493">
    <property type="entry name" value="TOPRIM"/>
    <property type="match status" value="1"/>
</dbReference>
<dbReference type="Pfam" id="PF02132">
    <property type="entry name" value="RecR_ZnF"/>
    <property type="match status" value="1"/>
</dbReference>
<keyword evidence="10" id="KW-1185">Reference proteome</keyword>
<dbReference type="InterPro" id="IPR006171">
    <property type="entry name" value="TOPRIM_dom"/>
</dbReference>
<dbReference type="InterPro" id="IPR023627">
    <property type="entry name" value="Rcmb_RecR"/>
</dbReference>
<evidence type="ECO:0000256" key="6">
    <source>
        <dbReference type="ARBA" id="ARBA00023204"/>
    </source>
</evidence>
<dbReference type="Pfam" id="PF21176">
    <property type="entry name" value="RecR_HhH"/>
    <property type="match status" value="1"/>
</dbReference>
<evidence type="ECO:0000256" key="2">
    <source>
        <dbReference type="ARBA" id="ARBA00022763"/>
    </source>
</evidence>
<proteinExistence type="inferred from homology"/>
<dbReference type="RefSeq" id="WP_154528255.1">
    <property type="nucleotide sequence ID" value="NZ_VUNH01000003.1"/>
</dbReference>
<dbReference type="Gene3D" id="1.10.8.420">
    <property type="entry name" value="RecR Domain 1"/>
    <property type="match status" value="1"/>
</dbReference>
<evidence type="ECO:0000259" key="8">
    <source>
        <dbReference type="PROSITE" id="PS50880"/>
    </source>
</evidence>
<dbReference type="InterPro" id="IPR015967">
    <property type="entry name" value="Rcmb_RecR_Znf"/>
</dbReference>
<dbReference type="Gene3D" id="6.10.250.240">
    <property type="match status" value="1"/>
</dbReference>
<reference evidence="9 10" key="1">
    <citation type="submission" date="2019-08" db="EMBL/GenBank/DDBJ databases">
        <title>In-depth cultivation of the pig gut microbiome towards novel bacterial diversity and tailored functional studies.</title>
        <authorList>
            <person name="Wylensek D."/>
            <person name="Hitch T.C.A."/>
            <person name="Clavel T."/>
        </authorList>
    </citation>
    <scope>NUCLEOTIDE SEQUENCE [LARGE SCALE GENOMIC DNA]</scope>
    <source>
        <strain evidence="9 10">SM-530-WT-4B</strain>
    </source>
</reference>
<comment type="function">
    <text evidence="7">May play a role in DNA repair. It seems to be involved in an RecBC-independent recombinational process of DNA repair. It may act with RecF and RecO.</text>
</comment>
<keyword evidence="2 7" id="KW-0227">DNA damage</keyword>
<dbReference type="Proteomes" id="UP000473699">
    <property type="component" value="Unassembled WGS sequence"/>
</dbReference>
<dbReference type="Pfam" id="PF21175">
    <property type="entry name" value="RecR_C"/>
    <property type="match status" value="1"/>
</dbReference>
<dbReference type="GO" id="GO:0006281">
    <property type="term" value="P:DNA repair"/>
    <property type="evidence" value="ECO:0007669"/>
    <property type="project" value="UniProtKB-UniRule"/>
</dbReference>
<sequence length="201" mass="22519">MALPEPIERLISLLKKFPGVGEKSARRMAFYVLQEGESFGADLARSVGELNRRLTTCEKCGNLTETQPCPICGDPLRDRSLLCVTETIEDLVSIEQSGLFNGLYFVLGTSLSPLEDRESLPEETVRLLRKRFEEYPIREAIIATNPRIEGDMTFYALLDALRDVPVKKSRLAYGLPVGGSIEFADRVTLHAALESRQEVRE</sequence>
<dbReference type="SUPFAM" id="SSF111304">
    <property type="entry name" value="Recombination protein RecR"/>
    <property type="match status" value="1"/>
</dbReference>
<comment type="similarity">
    <text evidence="7">Belongs to the RecR family.</text>
</comment>
<evidence type="ECO:0000313" key="9">
    <source>
        <dbReference type="EMBL" id="MST55148.1"/>
    </source>
</evidence>
<dbReference type="Pfam" id="PF13662">
    <property type="entry name" value="Toprim_4"/>
    <property type="match status" value="1"/>
</dbReference>
<dbReference type="PROSITE" id="PS01300">
    <property type="entry name" value="RECR"/>
    <property type="match status" value="1"/>
</dbReference>
<evidence type="ECO:0000256" key="1">
    <source>
        <dbReference type="ARBA" id="ARBA00022723"/>
    </source>
</evidence>
<dbReference type="AlphaFoldDB" id="A0A6L5YAW2"/>
<dbReference type="PANTHER" id="PTHR30446">
    <property type="entry name" value="RECOMBINATION PROTEIN RECR"/>
    <property type="match status" value="1"/>
</dbReference>
<name>A0A6L5YAW2_9BACT</name>
<protein>
    <recommendedName>
        <fullName evidence="7">Recombination protein RecR</fullName>
    </recommendedName>
</protein>
<keyword evidence="5 7" id="KW-0233">DNA recombination</keyword>
<keyword evidence="6 7" id="KW-0234">DNA repair</keyword>
<dbReference type="GO" id="GO:0008270">
    <property type="term" value="F:zinc ion binding"/>
    <property type="evidence" value="ECO:0007669"/>
    <property type="project" value="UniProtKB-KW"/>
</dbReference>
<comment type="caution">
    <text evidence="9">The sequence shown here is derived from an EMBL/GenBank/DDBJ whole genome shotgun (WGS) entry which is preliminary data.</text>
</comment>
<dbReference type="CDD" id="cd01025">
    <property type="entry name" value="TOPRIM_recR"/>
    <property type="match status" value="1"/>
</dbReference>
<accession>A0A6L5YAW2</accession>
<dbReference type="NCBIfam" id="TIGR00615">
    <property type="entry name" value="recR"/>
    <property type="match status" value="1"/>
</dbReference>
<dbReference type="PANTHER" id="PTHR30446:SF0">
    <property type="entry name" value="RECOMBINATION PROTEIN RECR"/>
    <property type="match status" value="1"/>
</dbReference>
<keyword evidence="4 7" id="KW-0862">Zinc</keyword>
<dbReference type="GO" id="GO:0003677">
    <property type="term" value="F:DNA binding"/>
    <property type="evidence" value="ECO:0007669"/>
    <property type="project" value="UniProtKB-UniRule"/>
</dbReference>
<evidence type="ECO:0000313" key="10">
    <source>
        <dbReference type="Proteomes" id="UP000473699"/>
    </source>
</evidence>
<keyword evidence="1 7" id="KW-0479">Metal-binding</keyword>
<evidence type="ECO:0000256" key="3">
    <source>
        <dbReference type="ARBA" id="ARBA00022771"/>
    </source>
</evidence>
<dbReference type="Gene3D" id="3.30.60.80">
    <property type="match status" value="1"/>
</dbReference>
<feature type="domain" description="Toprim" evidence="8">
    <location>
        <begin position="80"/>
        <end position="176"/>
    </location>
</feature>
<dbReference type="GO" id="GO:0006310">
    <property type="term" value="P:DNA recombination"/>
    <property type="evidence" value="ECO:0007669"/>
    <property type="project" value="UniProtKB-UniRule"/>
</dbReference>
<evidence type="ECO:0000256" key="7">
    <source>
        <dbReference type="HAMAP-Rule" id="MF_00017"/>
    </source>
</evidence>
<dbReference type="InterPro" id="IPR034137">
    <property type="entry name" value="TOPRIM_RecR"/>
</dbReference>
<feature type="zinc finger region" description="C4-type" evidence="7">
    <location>
        <begin position="57"/>
        <end position="72"/>
    </location>
</feature>
<dbReference type="InterPro" id="IPR000093">
    <property type="entry name" value="DNA_Rcmb_RecR"/>
</dbReference>
<keyword evidence="3 7" id="KW-0863">Zinc-finger</keyword>
<dbReference type="Gene3D" id="3.40.1360.10">
    <property type="match status" value="1"/>
</dbReference>
<dbReference type="PROSITE" id="PS50880">
    <property type="entry name" value="TOPRIM"/>
    <property type="match status" value="1"/>
</dbReference>
<dbReference type="EMBL" id="VUNH01000003">
    <property type="protein sequence ID" value="MST55148.1"/>
    <property type="molecule type" value="Genomic_DNA"/>
</dbReference>
<evidence type="ECO:0000256" key="5">
    <source>
        <dbReference type="ARBA" id="ARBA00023172"/>
    </source>
</evidence>